<name>A0A0A9B2D9_ARUDO</name>
<protein>
    <submittedName>
        <fullName evidence="1">Uncharacterized protein</fullName>
    </submittedName>
</protein>
<proteinExistence type="predicted"/>
<sequence length="10" mass="1154">MQKWVGECAC</sequence>
<evidence type="ECO:0000313" key="1">
    <source>
        <dbReference type="EMBL" id="JAD55345.1"/>
    </source>
</evidence>
<accession>A0A0A9B2D9</accession>
<reference evidence="1" key="2">
    <citation type="journal article" date="2015" name="Data Brief">
        <title>Shoot transcriptome of the giant reed, Arundo donax.</title>
        <authorList>
            <person name="Barrero R.A."/>
            <person name="Guerrero F.D."/>
            <person name="Moolhuijzen P."/>
            <person name="Goolsby J.A."/>
            <person name="Tidwell J."/>
            <person name="Bellgard S.E."/>
            <person name="Bellgard M.I."/>
        </authorList>
    </citation>
    <scope>NUCLEOTIDE SEQUENCE</scope>
    <source>
        <tissue evidence="1">Shoot tissue taken approximately 20 cm above the soil surface</tissue>
    </source>
</reference>
<dbReference type="EMBL" id="GBRH01242550">
    <property type="protein sequence ID" value="JAD55345.1"/>
    <property type="molecule type" value="Transcribed_RNA"/>
</dbReference>
<organism evidence="1">
    <name type="scientific">Arundo donax</name>
    <name type="common">Giant reed</name>
    <name type="synonym">Donax arundinaceus</name>
    <dbReference type="NCBI Taxonomy" id="35708"/>
    <lineage>
        <taxon>Eukaryota</taxon>
        <taxon>Viridiplantae</taxon>
        <taxon>Streptophyta</taxon>
        <taxon>Embryophyta</taxon>
        <taxon>Tracheophyta</taxon>
        <taxon>Spermatophyta</taxon>
        <taxon>Magnoliopsida</taxon>
        <taxon>Liliopsida</taxon>
        <taxon>Poales</taxon>
        <taxon>Poaceae</taxon>
        <taxon>PACMAD clade</taxon>
        <taxon>Arundinoideae</taxon>
        <taxon>Arundineae</taxon>
        <taxon>Arundo</taxon>
    </lineage>
</organism>
<reference evidence="1" key="1">
    <citation type="submission" date="2014-09" db="EMBL/GenBank/DDBJ databases">
        <authorList>
            <person name="Magalhaes I.L.F."/>
            <person name="Oliveira U."/>
            <person name="Santos F.R."/>
            <person name="Vidigal T.H.D.A."/>
            <person name="Brescovit A.D."/>
            <person name="Santos A.J."/>
        </authorList>
    </citation>
    <scope>NUCLEOTIDE SEQUENCE</scope>
    <source>
        <tissue evidence="1">Shoot tissue taken approximately 20 cm above the soil surface</tissue>
    </source>
</reference>